<dbReference type="OrthoDB" id="4139168at2759"/>
<evidence type="ECO:0000259" key="11">
    <source>
        <dbReference type="Pfam" id="PF20719"/>
    </source>
</evidence>
<sequence length="884" mass="99730">MDDLDELFNDASAGHALRERVEALRLSGCSQTVSWSRHGTIAYITPDGNRVETRHLMCDPHTGRWDISPAYSHPRITATHEGQQLVHITWNMLGAELAVIDVHGRVSIHCVVTAINDMSCVREANRDQEEDMNAIVGFGWLNLDRPYVVYKACVRQERDLYRYPAFQFKANGPFNPHAGRNAGMGITRAGVVKLWYQVEGLYKYQEVTCELEGGMSAEDVFTHASFASDVDSTIVLAAYTVSRKLRVFRIFINWNNNQQQSSQIANAATMHVRRLRVDDLAVPREVEGRDTSSARLTKLEVLPPTPGQKDGQPFAHITILATYVYLGHTNFTVVARWVLQQTSREPNPAIAAMNTSGADLSPHRSIELKRLDDFIIEKCVIEVTAMFATNFVSFICTDGTVDQRERIGFKPFPEPSPNFDELHNMGHAGFRFKAGTEIYKTIGLSPNQCAALRITSDDRVQLACFEQVRGNITDDLMLPMVAAIAQQHAFGCKNGHNNDDLLCAIQNYKSPAFNKLLLRETHRSLSFSLDFTGEQPNEKLFRNPTVQKCLSLQNILDYAGDSTKKSLPAKMAWILLLIRIASFAFGSTVNLFHKDDSEVKAEELQPLIGIAKWTTDLFAYIVDGLFELKRLVKGREKDMDFVRQKAVELNSPALFLVLASGSRVLLRYCSRGLKSLQQKIEQRLKQKNIHDGETYTTLKTILIIFENCPAKVPQFERIITDIESHVRLVYTGIKEEDRGIAERAVFVDNTIPPVFLTPVEFLFRTSLKRLWEETDLDKLHFYDLSWLGLHDDQYTIQHVKKNPIDIIRKTPIRNATGRMIRCVRCCSQIEDGDKHKAWIGNLGRMCVCGSLWMVQEVGKPKVSNEVVVPMVNVGSVGANGSTHV</sequence>
<dbReference type="InterPro" id="IPR048339">
    <property type="entry name" value="Mediator_Med16_C"/>
</dbReference>
<dbReference type="AlphaFoldDB" id="A0A3N4HTL1"/>
<organism evidence="12 13">
    <name type="scientific">Ascobolus immersus RN42</name>
    <dbReference type="NCBI Taxonomy" id="1160509"/>
    <lineage>
        <taxon>Eukaryota</taxon>
        <taxon>Fungi</taxon>
        <taxon>Dikarya</taxon>
        <taxon>Ascomycota</taxon>
        <taxon>Pezizomycotina</taxon>
        <taxon>Pezizomycetes</taxon>
        <taxon>Pezizales</taxon>
        <taxon>Ascobolaceae</taxon>
        <taxon>Ascobolus</taxon>
    </lineage>
</organism>
<dbReference type="EMBL" id="ML119731">
    <property type="protein sequence ID" value="RPA77185.1"/>
    <property type="molecule type" value="Genomic_DNA"/>
</dbReference>
<dbReference type="InterPro" id="IPR048338">
    <property type="entry name" value="Mediator_Med16"/>
</dbReference>
<protein>
    <recommendedName>
        <fullName evidence="3 9">Mediator of RNA polymerase II transcription subunit 16</fullName>
    </recommendedName>
    <alternativeName>
        <fullName evidence="8 9">Mediator complex subunit 16</fullName>
    </alternativeName>
</protein>
<dbReference type="PANTHER" id="PTHR13224">
    <property type="entry name" value="THYROID HORMONE RECEPTOR-ASSOCIATED PROTEIN-RELATED"/>
    <property type="match status" value="1"/>
</dbReference>
<evidence type="ECO:0000256" key="5">
    <source>
        <dbReference type="ARBA" id="ARBA00023159"/>
    </source>
</evidence>
<name>A0A3N4HTL1_ASCIM</name>
<evidence type="ECO:0000256" key="1">
    <source>
        <dbReference type="ARBA" id="ARBA00004123"/>
    </source>
</evidence>
<comment type="subcellular location">
    <subcellularLocation>
        <location evidence="1 9">Nucleus</location>
    </subcellularLocation>
</comment>
<dbReference type="GO" id="GO:0016592">
    <property type="term" value="C:mediator complex"/>
    <property type="evidence" value="ECO:0007669"/>
    <property type="project" value="InterPro"/>
</dbReference>
<evidence type="ECO:0000313" key="13">
    <source>
        <dbReference type="Proteomes" id="UP000275078"/>
    </source>
</evidence>
<comment type="similarity">
    <text evidence="2 9">Belongs to the Mediator complex subunit 16 family.</text>
</comment>
<dbReference type="STRING" id="1160509.A0A3N4HTL1"/>
<comment type="subunit">
    <text evidence="9">Component of the Mediator complex.</text>
</comment>
<feature type="domain" description="Mediator complex subunit Med16 N-terminal" evidence="10">
    <location>
        <begin position="125"/>
        <end position="432"/>
    </location>
</feature>
<keyword evidence="5 9" id="KW-0010">Activator</keyword>
<comment type="function">
    <text evidence="9">Component of the Mediator complex, a coactivator involved in the regulated transcription of nearly all RNA polymerase II-dependent genes. Mediator functions as a bridge to convey information from gene-specific regulatory proteins to the basal RNA polymerase II transcription machinery. Mediator is recruited to promoters by direct interactions with regulatory proteins and serves as a scaffold for the assembly of a functional preinitiation complex with RNA polymerase II and the general transcription factors.</text>
</comment>
<keyword evidence="4 9" id="KW-0805">Transcription regulation</keyword>
<proteinExistence type="inferred from homology"/>
<dbReference type="PANTHER" id="PTHR13224:SF6">
    <property type="entry name" value="MEDIATOR OF RNA POLYMERASE II TRANSCRIPTION SUBUNIT 16"/>
    <property type="match status" value="1"/>
</dbReference>
<dbReference type="Pfam" id="PF11635">
    <property type="entry name" value="Med16_N"/>
    <property type="match status" value="1"/>
</dbReference>
<evidence type="ECO:0000256" key="9">
    <source>
        <dbReference type="RuleBase" id="RU364149"/>
    </source>
</evidence>
<reference evidence="12 13" key="1">
    <citation type="journal article" date="2018" name="Nat. Ecol. Evol.">
        <title>Pezizomycetes genomes reveal the molecular basis of ectomycorrhizal truffle lifestyle.</title>
        <authorList>
            <person name="Murat C."/>
            <person name="Payen T."/>
            <person name="Noel B."/>
            <person name="Kuo A."/>
            <person name="Morin E."/>
            <person name="Chen J."/>
            <person name="Kohler A."/>
            <person name="Krizsan K."/>
            <person name="Balestrini R."/>
            <person name="Da Silva C."/>
            <person name="Montanini B."/>
            <person name="Hainaut M."/>
            <person name="Levati E."/>
            <person name="Barry K.W."/>
            <person name="Belfiori B."/>
            <person name="Cichocki N."/>
            <person name="Clum A."/>
            <person name="Dockter R.B."/>
            <person name="Fauchery L."/>
            <person name="Guy J."/>
            <person name="Iotti M."/>
            <person name="Le Tacon F."/>
            <person name="Lindquist E.A."/>
            <person name="Lipzen A."/>
            <person name="Malagnac F."/>
            <person name="Mello A."/>
            <person name="Molinier V."/>
            <person name="Miyauchi S."/>
            <person name="Poulain J."/>
            <person name="Riccioni C."/>
            <person name="Rubini A."/>
            <person name="Sitrit Y."/>
            <person name="Splivallo R."/>
            <person name="Traeger S."/>
            <person name="Wang M."/>
            <person name="Zifcakova L."/>
            <person name="Wipf D."/>
            <person name="Zambonelli A."/>
            <person name="Paolocci F."/>
            <person name="Nowrousian M."/>
            <person name="Ottonello S."/>
            <person name="Baldrian P."/>
            <person name="Spatafora J.W."/>
            <person name="Henrissat B."/>
            <person name="Nagy L.G."/>
            <person name="Aury J.M."/>
            <person name="Wincker P."/>
            <person name="Grigoriev I.V."/>
            <person name="Bonfante P."/>
            <person name="Martin F.M."/>
        </authorList>
    </citation>
    <scope>NUCLEOTIDE SEQUENCE [LARGE SCALE GENOMIC DNA]</scope>
    <source>
        <strain evidence="12 13">RN42</strain>
    </source>
</reference>
<evidence type="ECO:0000313" key="12">
    <source>
        <dbReference type="EMBL" id="RPA77185.1"/>
    </source>
</evidence>
<evidence type="ECO:0000256" key="4">
    <source>
        <dbReference type="ARBA" id="ARBA00023015"/>
    </source>
</evidence>
<accession>A0A3N4HTL1</accession>
<dbReference type="Pfam" id="PF20719">
    <property type="entry name" value="Med16_C"/>
    <property type="match status" value="1"/>
</dbReference>
<keyword evidence="6 9" id="KW-0804">Transcription</keyword>
<evidence type="ECO:0000256" key="7">
    <source>
        <dbReference type="ARBA" id="ARBA00023242"/>
    </source>
</evidence>
<evidence type="ECO:0000256" key="6">
    <source>
        <dbReference type="ARBA" id="ARBA00023163"/>
    </source>
</evidence>
<dbReference type="GO" id="GO:0045893">
    <property type="term" value="P:positive regulation of DNA-templated transcription"/>
    <property type="evidence" value="ECO:0007669"/>
    <property type="project" value="TreeGrafter"/>
</dbReference>
<feature type="domain" description="Mediator complex subunit 16 C-terminal" evidence="11">
    <location>
        <begin position="769"/>
        <end position="853"/>
    </location>
</feature>
<dbReference type="InterPro" id="IPR021665">
    <property type="entry name" value="Mediator_Med16_N"/>
</dbReference>
<keyword evidence="7 9" id="KW-0539">Nucleus</keyword>
<evidence type="ECO:0000256" key="3">
    <source>
        <dbReference type="ARBA" id="ARBA00019614"/>
    </source>
</evidence>
<evidence type="ECO:0000259" key="10">
    <source>
        <dbReference type="Pfam" id="PF11635"/>
    </source>
</evidence>
<gene>
    <name evidence="9" type="primary">MED16</name>
    <name evidence="12" type="ORF">BJ508DRAFT_330493</name>
</gene>
<dbReference type="Proteomes" id="UP000275078">
    <property type="component" value="Unassembled WGS sequence"/>
</dbReference>
<evidence type="ECO:0000256" key="2">
    <source>
        <dbReference type="ARBA" id="ARBA00006543"/>
    </source>
</evidence>
<evidence type="ECO:0000256" key="8">
    <source>
        <dbReference type="ARBA" id="ARBA00032015"/>
    </source>
</evidence>
<keyword evidence="13" id="KW-1185">Reference proteome</keyword>